<dbReference type="EMBL" id="BSTI01000001">
    <property type="protein sequence ID" value="GLY63934.1"/>
    <property type="molecule type" value="Genomic_DNA"/>
</dbReference>
<evidence type="ECO:0000313" key="5">
    <source>
        <dbReference type="Proteomes" id="UP001165136"/>
    </source>
</evidence>
<dbReference type="Gene3D" id="3.40.50.1820">
    <property type="entry name" value="alpha/beta hydrolase"/>
    <property type="match status" value="1"/>
</dbReference>
<dbReference type="InterPro" id="IPR050266">
    <property type="entry name" value="AB_hydrolase_sf"/>
</dbReference>
<dbReference type="Pfam" id="PF12697">
    <property type="entry name" value="Abhydrolase_6"/>
    <property type="match status" value="1"/>
</dbReference>
<organism evidence="4 5">
    <name type="scientific">Amycolatopsis taiwanensis</name>
    <dbReference type="NCBI Taxonomy" id="342230"/>
    <lineage>
        <taxon>Bacteria</taxon>
        <taxon>Bacillati</taxon>
        <taxon>Actinomycetota</taxon>
        <taxon>Actinomycetes</taxon>
        <taxon>Pseudonocardiales</taxon>
        <taxon>Pseudonocardiaceae</taxon>
        <taxon>Amycolatopsis</taxon>
    </lineage>
</organism>
<accession>A0A9W6QTI5</accession>
<dbReference type="PANTHER" id="PTHR43798">
    <property type="entry name" value="MONOACYLGLYCEROL LIPASE"/>
    <property type="match status" value="1"/>
</dbReference>
<gene>
    <name evidence="4" type="ORF">Atai01_05530</name>
</gene>
<reference evidence="4" key="1">
    <citation type="submission" date="2023-03" db="EMBL/GenBank/DDBJ databases">
        <title>Amycolatopsis taiwanensis NBRC 103393.</title>
        <authorList>
            <person name="Ichikawa N."/>
            <person name="Sato H."/>
            <person name="Tonouchi N."/>
        </authorList>
    </citation>
    <scope>NUCLEOTIDE SEQUENCE</scope>
    <source>
        <strain evidence="4">NBRC 103393</strain>
    </source>
</reference>
<name>A0A9W6QTI5_9PSEU</name>
<evidence type="ECO:0000256" key="2">
    <source>
        <dbReference type="ARBA" id="ARBA00022801"/>
    </source>
</evidence>
<dbReference type="InterPro" id="IPR000073">
    <property type="entry name" value="AB_hydrolase_1"/>
</dbReference>
<dbReference type="AlphaFoldDB" id="A0A9W6QTI5"/>
<evidence type="ECO:0000313" key="4">
    <source>
        <dbReference type="EMBL" id="GLY63934.1"/>
    </source>
</evidence>
<dbReference type="SUPFAM" id="SSF53474">
    <property type="entry name" value="alpha/beta-Hydrolases"/>
    <property type="match status" value="1"/>
</dbReference>
<evidence type="ECO:0000259" key="3">
    <source>
        <dbReference type="Pfam" id="PF12697"/>
    </source>
</evidence>
<keyword evidence="2" id="KW-0378">Hydrolase</keyword>
<comment type="similarity">
    <text evidence="1">Belongs to the AB hydrolase superfamily.</text>
</comment>
<dbReference type="GO" id="GO:0016787">
    <property type="term" value="F:hydrolase activity"/>
    <property type="evidence" value="ECO:0007669"/>
    <property type="project" value="UniProtKB-KW"/>
</dbReference>
<dbReference type="GO" id="GO:0016020">
    <property type="term" value="C:membrane"/>
    <property type="evidence" value="ECO:0007669"/>
    <property type="project" value="TreeGrafter"/>
</dbReference>
<sequence>MVDELTVPGEPTLVVRDFGGADNGRAIVLLHGMGGNALHWTALAPLLTDRYRVVALDLRCHGKSGDGPWRWDLLVDDVERAVTRLGLDRPAIVGHSLGGAVAAFWAQRHPECPGAVDIDGIRAVETAPENYIGGDPQTIRRQLAELSSAFQAQATTMAGPLSDEHYTAMREQQRQLGGDIAAEAFDRNMVDRDGSRFLRPNADTVAAFRAQMTEVDLFEVFASARCPLLVCAATKGLPGTEQFAELLAAQRRGVDRDLALAEQANPHLRIERIAASHNMAHEQPGELAVLIRKFID</sequence>
<feature type="domain" description="AB hydrolase-1" evidence="3">
    <location>
        <begin position="27"/>
        <end position="288"/>
    </location>
</feature>
<dbReference type="PANTHER" id="PTHR43798:SF14">
    <property type="entry name" value="SERINE HYDROLASE-LIKE PROTEIN DDB_G0286239"/>
    <property type="match status" value="1"/>
</dbReference>
<comment type="caution">
    <text evidence="4">The sequence shown here is derived from an EMBL/GenBank/DDBJ whole genome shotgun (WGS) entry which is preliminary data.</text>
</comment>
<keyword evidence="5" id="KW-1185">Reference proteome</keyword>
<dbReference type="RefSeq" id="WP_285485743.1">
    <property type="nucleotide sequence ID" value="NZ_BSTI01000001.1"/>
</dbReference>
<evidence type="ECO:0000256" key="1">
    <source>
        <dbReference type="ARBA" id="ARBA00008645"/>
    </source>
</evidence>
<dbReference type="Proteomes" id="UP001165136">
    <property type="component" value="Unassembled WGS sequence"/>
</dbReference>
<protein>
    <recommendedName>
        <fullName evidence="3">AB hydrolase-1 domain-containing protein</fullName>
    </recommendedName>
</protein>
<proteinExistence type="inferred from homology"/>
<dbReference type="InterPro" id="IPR029058">
    <property type="entry name" value="AB_hydrolase_fold"/>
</dbReference>